<dbReference type="InterPro" id="IPR002314">
    <property type="entry name" value="aa-tRNA-synt_IIb"/>
</dbReference>
<dbReference type="GO" id="GO:0000049">
    <property type="term" value="F:tRNA binding"/>
    <property type="evidence" value="ECO:0007669"/>
    <property type="project" value="UniProtKB-KW"/>
</dbReference>
<evidence type="ECO:0000256" key="1">
    <source>
        <dbReference type="ARBA" id="ARBA00008226"/>
    </source>
</evidence>
<dbReference type="CDD" id="cd00771">
    <property type="entry name" value="ThrRS_core"/>
    <property type="match status" value="1"/>
</dbReference>
<dbReference type="InterPro" id="IPR045864">
    <property type="entry name" value="aa-tRNA-synth_II/BPL/LPL"/>
</dbReference>
<feature type="binding site" evidence="13">
    <location>
        <position position="451"/>
    </location>
    <ligand>
        <name>Zn(2+)</name>
        <dbReference type="ChEBI" id="CHEBI:29105"/>
        <note>catalytic</note>
    </ligand>
</feature>
<dbReference type="EC" id="6.1.1.3" evidence="13"/>
<dbReference type="Proteomes" id="UP000035337">
    <property type="component" value="Chromosome"/>
</dbReference>
<name>A0A0G3WJB4_9BACT</name>
<dbReference type="GO" id="GO:0005524">
    <property type="term" value="F:ATP binding"/>
    <property type="evidence" value="ECO:0007669"/>
    <property type="project" value="UniProtKB-UniRule"/>
</dbReference>
<proteinExistence type="inferred from homology"/>
<keyword evidence="2 13" id="KW-0963">Cytoplasm</keyword>
<dbReference type="SMART" id="SM00863">
    <property type="entry name" value="tRNA_SAD"/>
    <property type="match status" value="1"/>
</dbReference>
<keyword evidence="8 13" id="KW-0067">ATP-binding</keyword>
<dbReference type="InterPro" id="IPR018163">
    <property type="entry name" value="Thr/Ala-tRNA-synth_IIc_edit"/>
</dbReference>
<dbReference type="InterPro" id="IPR012947">
    <property type="entry name" value="tRNA_SAD"/>
</dbReference>
<keyword evidence="16" id="KW-1185">Reference proteome</keyword>
<reference evidence="15 16" key="1">
    <citation type="submission" date="2014-09" db="EMBL/GenBank/DDBJ databases">
        <title>Complete genome sequence of Endomicrobium proavitum.</title>
        <authorList>
            <person name="Zheng H."/>
        </authorList>
    </citation>
    <scope>NUCLEOTIDE SEQUENCE [LARGE SCALE GENOMIC DNA]</scope>
    <source>
        <strain evidence="15 16">Rsa215</strain>
    </source>
</reference>
<dbReference type="PANTHER" id="PTHR11451:SF44">
    <property type="entry name" value="THREONINE--TRNA LIGASE, CHLOROPLASTIC_MITOCHONDRIAL 2"/>
    <property type="match status" value="1"/>
</dbReference>
<dbReference type="SUPFAM" id="SSF52954">
    <property type="entry name" value="Class II aaRS ABD-related"/>
    <property type="match status" value="1"/>
</dbReference>
<keyword evidence="6 13" id="KW-0547">Nucleotide-binding</keyword>
<dbReference type="GO" id="GO:0004829">
    <property type="term" value="F:threonine-tRNA ligase activity"/>
    <property type="evidence" value="ECO:0007669"/>
    <property type="project" value="UniProtKB-UniRule"/>
</dbReference>
<dbReference type="CDD" id="cd00860">
    <property type="entry name" value="ThrRS_anticodon"/>
    <property type="match status" value="1"/>
</dbReference>
<dbReference type="Pfam" id="PF07973">
    <property type="entry name" value="tRNA_SAD"/>
    <property type="match status" value="1"/>
</dbReference>
<evidence type="ECO:0000256" key="2">
    <source>
        <dbReference type="ARBA" id="ARBA00022490"/>
    </source>
</evidence>
<dbReference type="Pfam" id="PF03129">
    <property type="entry name" value="HGTP_anticodon"/>
    <property type="match status" value="1"/>
</dbReference>
<dbReference type="Gene3D" id="3.30.930.10">
    <property type="entry name" value="Bira Bifunctional Protein, Domain 2"/>
    <property type="match status" value="1"/>
</dbReference>
<dbReference type="Gene3D" id="3.40.50.800">
    <property type="entry name" value="Anticodon-binding domain"/>
    <property type="match status" value="1"/>
</dbReference>
<dbReference type="PRINTS" id="PR01047">
    <property type="entry name" value="TRNASYNTHTHR"/>
</dbReference>
<dbReference type="InterPro" id="IPR047246">
    <property type="entry name" value="ThrRS_anticodon"/>
</dbReference>
<evidence type="ECO:0000256" key="9">
    <source>
        <dbReference type="ARBA" id="ARBA00022884"/>
    </source>
</evidence>
<dbReference type="OrthoDB" id="9802304at2"/>
<dbReference type="GO" id="GO:0006435">
    <property type="term" value="P:threonyl-tRNA aminoacylation"/>
    <property type="evidence" value="ECO:0007669"/>
    <property type="project" value="UniProtKB-UniRule"/>
</dbReference>
<organism evidence="15 16">
    <name type="scientific">Endomicrobium proavitum</name>
    <dbReference type="NCBI Taxonomy" id="1408281"/>
    <lineage>
        <taxon>Bacteria</taxon>
        <taxon>Pseudomonadati</taxon>
        <taxon>Elusimicrobiota</taxon>
        <taxon>Endomicrobiia</taxon>
        <taxon>Endomicrobiales</taxon>
        <taxon>Endomicrobiaceae</taxon>
        <taxon>Endomicrobium</taxon>
    </lineage>
</organism>
<dbReference type="SUPFAM" id="SSF55681">
    <property type="entry name" value="Class II aaRS and biotin synthetases"/>
    <property type="match status" value="1"/>
</dbReference>
<comment type="cofactor">
    <cofactor evidence="13">
        <name>Zn(2+)</name>
        <dbReference type="ChEBI" id="CHEBI:29105"/>
    </cofactor>
    <text evidence="13">Binds 1 zinc ion per subunit.</text>
</comment>
<dbReference type="GO" id="GO:0046872">
    <property type="term" value="F:metal ion binding"/>
    <property type="evidence" value="ECO:0007669"/>
    <property type="project" value="UniProtKB-KW"/>
</dbReference>
<dbReference type="PROSITE" id="PS50862">
    <property type="entry name" value="AA_TRNA_LIGASE_II"/>
    <property type="match status" value="1"/>
</dbReference>
<protein>
    <recommendedName>
        <fullName evidence="13">Threonine--tRNA ligase</fullName>
        <ecNumber evidence="13">6.1.1.3</ecNumber>
    </recommendedName>
    <alternativeName>
        <fullName evidence="13">Threonyl-tRNA synthetase</fullName>
        <shortName evidence="13">ThrRS</shortName>
    </alternativeName>
</protein>
<keyword evidence="3 13" id="KW-0820">tRNA-binding</keyword>
<dbReference type="KEGG" id="epo:Epro_0195"/>
<feature type="domain" description="Aminoacyl-transfer RNA synthetases class-II family profile" evidence="14">
    <location>
        <begin position="180"/>
        <end position="474"/>
    </location>
</feature>
<comment type="caution">
    <text evidence="13">Lacks conserved residue(s) required for the propagation of feature annotation.</text>
</comment>
<dbReference type="Gene3D" id="3.30.980.10">
    <property type="entry name" value="Threonyl-trna Synthetase, Chain A, domain 2"/>
    <property type="match status" value="1"/>
</dbReference>
<evidence type="ECO:0000256" key="12">
    <source>
        <dbReference type="ARBA" id="ARBA00049515"/>
    </source>
</evidence>
<keyword evidence="10 13" id="KW-0648">Protein biosynthesis</keyword>
<evidence type="ECO:0000313" key="15">
    <source>
        <dbReference type="EMBL" id="AKL97574.1"/>
    </source>
</evidence>
<evidence type="ECO:0000256" key="8">
    <source>
        <dbReference type="ARBA" id="ARBA00022840"/>
    </source>
</evidence>
<dbReference type="EMBL" id="CP009498">
    <property type="protein sequence ID" value="AKL97574.1"/>
    <property type="molecule type" value="Genomic_DNA"/>
</dbReference>
<dbReference type="InterPro" id="IPR036621">
    <property type="entry name" value="Anticodon-bd_dom_sf"/>
</dbReference>
<evidence type="ECO:0000259" key="14">
    <source>
        <dbReference type="PROSITE" id="PS50862"/>
    </source>
</evidence>
<comment type="catalytic activity">
    <reaction evidence="12 13">
        <text>tRNA(Thr) + L-threonine + ATP = L-threonyl-tRNA(Thr) + AMP + diphosphate + H(+)</text>
        <dbReference type="Rhea" id="RHEA:24624"/>
        <dbReference type="Rhea" id="RHEA-COMP:9670"/>
        <dbReference type="Rhea" id="RHEA-COMP:9704"/>
        <dbReference type="ChEBI" id="CHEBI:15378"/>
        <dbReference type="ChEBI" id="CHEBI:30616"/>
        <dbReference type="ChEBI" id="CHEBI:33019"/>
        <dbReference type="ChEBI" id="CHEBI:57926"/>
        <dbReference type="ChEBI" id="CHEBI:78442"/>
        <dbReference type="ChEBI" id="CHEBI:78534"/>
        <dbReference type="ChEBI" id="CHEBI:456215"/>
        <dbReference type="EC" id="6.1.1.3"/>
    </reaction>
</comment>
<dbReference type="RefSeq" id="WP_052569762.1">
    <property type="nucleotide sequence ID" value="NZ_CP009498.1"/>
</dbReference>
<keyword evidence="4 13" id="KW-0436">Ligase</keyword>
<evidence type="ECO:0000256" key="4">
    <source>
        <dbReference type="ARBA" id="ARBA00022598"/>
    </source>
</evidence>
<gene>
    <name evidence="13 15" type="primary">thrS</name>
    <name evidence="15" type="ORF">Epro_0195</name>
</gene>
<sequence length="579" mass="66192">MKEEKSLDTLRHSTAHIMAAAVTELFPETKVAIGPSIEDGFYYDFDRPEPFTPEDLVKIEEKMKEIVKANYPFECSSVSKSDAVKEFTSKGEKYKSEIASGITDDKITIYKSGNFTDLCRGPHIASTGEAKNFKLLSVAGAYWRGDSSKEQLQRIYGTAFWTKEDLKDYLTKIEEAQKRDHRKLGKDLDLFSISDAVGGGLVLWHPKGALLRNIIENYWKQLHLDNGYDLLLTPHISSEELFRISGHLQTYSENMYSAIEIEGNPYRVKPMNCPMHLMVYKTRLHSYRELPIRYAELGTVYRFEKSGVLHGLLRVRGFTQDDGHVIVAPEELEEEMLRVFNMAINLLKTFGFNEYKIYLATRPENKYVGEISDWEKAENSIKNALEKTGYEYEVDEGGGAFYGPKIDIKIKDAIGRLWQCSTIQFDFNLPERFDISYVDTTGKKARPYMIHRALMGSLERFIGVLLEHYAGALPLWLSPEQVVVANINENQIEYCKTVVKKLKENAIRVRFDDRNEKIGHKIRENAMQKVPYIIVAGDKEKDIDSVAVRARGNKDLGVIKIDDFINLVKSKNVPGVNEL</sequence>
<dbReference type="InterPro" id="IPR006195">
    <property type="entry name" value="aa-tRNA-synth_II"/>
</dbReference>
<keyword evidence="11 13" id="KW-0030">Aminoacyl-tRNA synthetase</keyword>
<evidence type="ECO:0000256" key="6">
    <source>
        <dbReference type="ARBA" id="ARBA00022741"/>
    </source>
</evidence>
<dbReference type="HAMAP" id="MF_00184">
    <property type="entry name" value="Thr_tRNA_synth"/>
    <property type="match status" value="1"/>
</dbReference>
<evidence type="ECO:0000256" key="7">
    <source>
        <dbReference type="ARBA" id="ARBA00022833"/>
    </source>
</evidence>
<dbReference type="InterPro" id="IPR004154">
    <property type="entry name" value="Anticodon-bd"/>
</dbReference>
<keyword evidence="9 13" id="KW-0694">RNA-binding</keyword>
<dbReference type="Gene3D" id="3.30.54.20">
    <property type="match status" value="1"/>
</dbReference>
<dbReference type="PANTHER" id="PTHR11451">
    <property type="entry name" value="THREONINE-TRNA LIGASE"/>
    <property type="match status" value="1"/>
</dbReference>
<evidence type="ECO:0000256" key="5">
    <source>
        <dbReference type="ARBA" id="ARBA00022723"/>
    </source>
</evidence>
<dbReference type="FunFam" id="3.30.930.10:FF:000002">
    <property type="entry name" value="Threonine--tRNA ligase"/>
    <property type="match status" value="1"/>
</dbReference>
<evidence type="ECO:0000256" key="3">
    <source>
        <dbReference type="ARBA" id="ARBA00022555"/>
    </source>
</evidence>
<dbReference type="PATRIC" id="fig|1408281.3.peg.199"/>
<feature type="binding site" evidence="13">
    <location>
        <position position="273"/>
    </location>
    <ligand>
        <name>Zn(2+)</name>
        <dbReference type="ChEBI" id="CHEBI:29105"/>
        <note>catalytic</note>
    </ligand>
</feature>
<comment type="similarity">
    <text evidence="1 13">Belongs to the class-II aminoacyl-tRNA synthetase family.</text>
</comment>
<dbReference type="GO" id="GO:0005737">
    <property type="term" value="C:cytoplasm"/>
    <property type="evidence" value="ECO:0007669"/>
    <property type="project" value="UniProtKB-SubCell"/>
</dbReference>
<dbReference type="SUPFAM" id="SSF55186">
    <property type="entry name" value="ThrRS/AlaRS common domain"/>
    <property type="match status" value="1"/>
</dbReference>
<comment type="subunit">
    <text evidence="13">Homodimer.</text>
</comment>
<dbReference type="NCBIfam" id="TIGR00418">
    <property type="entry name" value="thrS"/>
    <property type="match status" value="1"/>
</dbReference>
<keyword evidence="7 13" id="KW-0862">Zinc</keyword>
<evidence type="ECO:0000313" key="16">
    <source>
        <dbReference type="Proteomes" id="UP000035337"/>
    </source>
</evidence>
<dbReference type="FunFam" id="3.30.980.10:FF:000005">
    <property type="entry name" value="Threonyl-tRNA synthetase, mitochondrial"/>
    <property type="match status" value="1"/>
</dbReference>
<dbReference type="InterPro" id="IPR002320">
    <property type="entry name" value="Thr-tRNA-ligase_IIa"/>
</dbReference>
<dbReference type="InterPro" id="IPR033728">
    <property type="entry name" value="ThrRS_core"/>
</dbReference>
<dbReference type="STRING" id="1408281.Epro_0195"/>
<evidence type="ECO:0000256" key="13">
    <source>
        <dbReference type="HAMAP-Rule" id="MF_00184"/>
    </source>
</evidence>
<dbReference type="FunFam" id="3.40.50.800:FF:000001">
    <property type="entry name" value="Threonine--tRNA ligase"/>
    <property type="match status" value="1"/>
</dbReference>
<comment type="subcellular location">
    <subcellularLocation>
        <location evidence="13">Cytoplasm</location>
    </subcellularLocation>
</comment>
<feature type="binding site" evidence="13">
    <location>
        <position position="324"/>
    </location>
    <ligand>
        <name>Zn(2+)</name>
        <dbReference type="ChEBI" id="CHEBI:29105"/>
        <note>catalytic</note>
    </ligand>
</feature>
<dbReference type="AlphaFoldDB" id="A0A0G3WJB4"/>
<evidence type="ECO:0000256" key="11">
    <source>
        <dbReference type="ARBA" id="ARBA00023146"/>
    </source>
</evidence>
<dbReference type="Pfam" id="PF00587">
    <property type="entry name" value="tRNA-synt_2b"/>
    <property type="match status" value="1"/>
</dbReference>
<evidence type="ECO:0000256" key="10">
    <source>
        <dbReference type="ARBA" id="ARBA00022917"/>
    </source>
</evidence>
<keyword evidence="5 13" id="KW-0479">Metal-binding</keyword>
<accession>A0A0G3WJB4</accession>